<evidence type="ECO:0000313" key="2">
    <source>
        <dbReference type="Proteomes" id="UP001140087"/>
    </source>
</evidence>
<sequence>YVLKGASALAERGRAAASDRVLAAASAACVGRICEESPGAEREGSDGPGWAAVGDRLLEVLPRLGARSVIDIAFRVLAELKAGGSVAPALGGFLPMLLDTLGTVGPVELTCQDWPGADGGGGDGGGADASVTRTGAALKAYWVESACAYKWDPRSSVRICAVLRELVLAERLVGVVANRVLRQLRLVELEELPAMVYQLLLLARRGCKREIVGGVFAFFDGLEAALPFNAAESSADDRRRWRELGDVEGTVMLHINYSIKQDFELGDALVAYAKERCEAAPTAGAPQALSPFSFACLLALARIHRFEDAVTGLLRTLIVRGAHDQAMAARTAWLRAHVAGTAGDAQGLLAAVVVRSSYGWDQVTQSLTQLCLGVIDSVAARRSAYSPAACAQARGMCTATLQAAFSTHEFVRGEIVDQILSRAMFQTDSHVHFLELLQRLVDDDPDGLRAYTPRFIDALDSISVMSHQTIERLLRAVSTVFLEDAQFRSSLVLVLRKILFAHGMDERRIALSGLFVLIECSARALDACHRQTAAAAAAATDAAAARRLQGQATAQLSVLLELMGLLRRCLTQQPEIRTASYQRLGALLDLAFVRRCAPLLSALHGIFEVEVAKHYQRDRAVESPVNVHACISPSTHKVTMPVAHLLQCYAKLATAQA</sequence>
<protein>
    <submittedName>
        <fullName evidence="1">Uncharacterized protein</fullName>
    </submittedName>
</protein>
<proteinExistence type="predicted"/>
<name>A0ACC1KUY0_9FUNG</name>
<comment type="caution">
    <text evidence="1">The sequence shown here is derived from an EMBL/GenBank/DDBJ whole genome shotgun (WGS) entry which is preliminary data.</text>
</comment>
<keyword evidence="2" id="KW-1185">Reference proteome</keyword>
<feature type="non-terminal residue" evidence="1">
    <location>
        <position position="1"/>
    </location>
</feature>
<organism evidence="1 2">
    <name type="scientific">Coemansia helicoidea</name>
    <dbReference type="NCBI Taxonomy" id="1286919"/>
    <lineage>
        <taxon>Eukaryota</taxon>
        <taxon>Fungi</taxon>
        <taxon>Fungi incertae sedis</taxon>
        <taxon>Zoopagomycota</taxon>
        <taxon>Kickxellomycotina</taxon>
        <taxon>Kickxellomycetes</taxon>
        <taxon>Kickxellales</taxon>
        <taxon>Kickxellaceae</taxon>
        <taxon>Coemansia</taxon>
    </lineage>
</organism>
<dbReference type="EMBL" id="JANBUN010002281">
    <property type="protein sequence ID" value="KAJ2795085.1"/>
    <property type="molecule type" value="Genomic_DNA"/>
</dbReference>
<evidence type="ECO:0000313" key="1">
    <source>
        <dbReference type="EMBL" id="KAJ2795085.1"/>
    </source>
</evidence>
<accession>A0ACC1KUY0</accession>
<reference evidence="1" key="1">
    <citation type="submission" date="2022-07" db="EMBL/GenBank/DDBJ databases">
        <title>Phylogenomic reconstructions and comparative analyses of Kickxellomycotina fungi.</title>
        <authorList>
            <person name="Reynolds N.K."/>
            <person name="Stajich J.E."/>
            <person name="Barry K."/>
            <person name="Grigoriev I.V."/>
            <person name="Crous P."/>
            <person name="Smith M.E."/>
        </authorList>
    </citation>
    <scope>NUCLEOTIDE SEQUENCE</scope>
    <source>
        <strain evidence="1">BCRC 34780</strain>
    </source>
</reference>
<dbReference type="Proteomes" id="UP001140087">
    <property type="component" value="Unassembled WGS sequence"/>
</dbReference>
<gene>
    <name evidence="1" type="ORF">H4R21_005257</name>
</gene>
<feature type="non-terminal residue" evidence="1">
    <location>
        <position position="657"/>
    </location>
</feature>